<feature type="domain" description="Transposase InsH N-terminal" evidence="2">
    <location>
        <begin position="19"/>
        <end position="113"/>
    </location>
</feature>
<sequence length="532" mass="61373">MNIYKSGENRKQQSFFPASIDEYVSEDNQVRAIEDYVELLDMVELGFTKSALNSSDGQPAYHPKLLLKIYIYGYLNKIRSSRKLEQEIGRNIEMMWLCAGLKPKYKTIANFRKENSKALKKVFREFVLLCKELELITGEFVAVDGAFLRANASKNQLIMKKSVERDLKKIDEKIEAYLETLEFSDTQEKKERALKPLPTKSIPKITKRKAKLDKDLALLEEMGVTQYNRTDPDAKVMVKPAHNLMAYNVQIAVDSKFKFIIATDISSVGQDSNQLCNMGIKSKEITQNEEIKILADKGYYNAKEIKESLDNNITPYIPTPKKNDPQAKTGLYTQDKFSYDEKEDCYLCPNNQKLEKAIFTQKKRGRVNLVYRGTSAMCKICPLRDNCLPKKTATKSIYKWEHQNILEEHHKKMETDEAKKLIKRRGSIVEHPFGTIKQHLGWSHFLVRGKEKVSGENALIMFSYNFRRLLNLIGIALFRKLMIAIKDGNIEDIKVEIVAYIVMILYISLYFFATIGFYGFRGEKLLNRCGNV</sequence>
<dbReference type="Pfam" id="PF05598">
    <property type="entry name" value="DUF772"/>
    <property type="match status" value="1"/>
</dbReference>
<dbReference type="EMBL" id="CACVAZ010000119">
    <property type="protein sequence ID" value="CAA6818871.1"/>
    <property type="molecule type" value="Genomic_DNA"/>
</dbReference>
<accession>A0A6S6T6D2</accession>
<proteinExistence type="predicted"/>
<feature type="transmembrane region" description="Helical" evidence="1">
    <location>
        <begin position="497"/>
        <end position="520"/>
    </location>
</feature>
<dbReference type="NCBIfam" id="NF033551">
    <property type="entry name" value="transpos_IS1182"/>
    <property type="match status" value="1"/>
</dbReference>
<evidence type="ECO:0000259" key="3">
    <source>
        <dbReference type="Pfam" id="PF13751"/>
    </source>
</evidence>
<dbReference type="PANTHER" id="PTHR33408">
    <property type="entry name" value="TRANSPOSASE"/>
    <property type="match status" value="1"/>
</dbReference>
<gene>
    <name evidence="4" type="ORF">HELGO_WM18683</name>
</gene>
<dbReference type="InterPro" id="IPR008490">
    <property type="entry name" value="Transposase_InsH_N"/>
</dbReference>
<reference evidence="4" key="1">
    <citation type="submission" date="2020-01" db="EMBL/GenBank/DDBJ databases">
        <authorList>
            <person name="Meier V. D."/>
            <person name="Meier V D."/>
        </authorList>
    </citation>
    <scope>NUCLEOTIDE SEQUENCE</scope>
    <source>
        <strain evidence="4">HLG_WM_MAG_02</strain>
    </source>
</reference>
<evidence type="ECO:0000313" key="4">
    <source>
        <dbReference type="EMBL" id="CAA6818871.1"/>
    </source>
</evidence>
<dbReference type="InterPro" id="IPR047629">
    <property type="entry name" value="IS1182_transpos"/>
</dbReference>
<dbReference type="PANTHER" id="PTHR33408:SF2">
    <property type="entry name" value="TRANSPOSASE DDE DOMAIN-CONTAINING PROTEIN"/>
    <property type="match status" value="1"/>
</dbReference>
<evidence type="ECO:0000259" key="2">
    <source>
        <dbReference type="Pfam" id="PF05598"/>
    </source>
</evidence>
<feature type="domain" description="Transposase DDE" evidence="3">
    <location>
        <begin position="347"/>
        <end position="470"/>
    </location>
</feature>
<dbReference type="AlphaFoldDB" id="A0A6S6T6D2"/>
<dbReference type="Pfam" id="PF13751">
    <property type="entry name" value="DDE_Tnp_1_6"/>
    <property type="match status" value="1"/>
</dbReference>
<evidence type="ECO:0000256" key="1">
    <source>
        <dbReference type="SAM" id="Phobius"/>
    </source>
</evidence>
<protein>
    <submittedName>
        <fullName evidence="4">Transposase</fullName>
    </submittedName>
</protein>
<organism evidence="4">
    <name type="scientific">uncultured Sulfurovum sp</name>
    <dbReference type="NCBI Taxonomy" id="269237"/>
    <lineage>
        <taxon>Bacteria</taxon>
        <taxon>Pseudomonadati</taxon>
        <taxon>Campylobacterota</taxon>
        <taxon>Epsilonproteobacteria</taxon>
        <taxon>Campylobacterales</taxon>
        <taxon>Sulfurovaceae</taxon>
        <taxon>Sulfurovum</taxon>
        <taxon>environmental samples</taxon>
    </lineage>
</organism>
<keyword evidence="1" id="KW-0812">Transmembrane</keyword>
<dbReference type="InterPro" id="IPR025668">
    <property type="entry name" value="Tnp_DDE_dom"/>
</dbReference>
<keyword evidence="1" id="KW-1133">Transmembrane helix</keyword>
<keyword evidence="1" id="KW-0472">Membrane</keyword>
<name>A0A6S6T6D2_9BACT</name>